<dbReference type="RefSeq" id="WP_045029741.1">
    <property type="nucleotide sequence ID" value="NZ_JRHC01000002.1"/>
</dbReference>
<keyword evidence="3" id="KW-1185">Reference proteome</keyword>
<dbReference type="OrthoDB" id="1110633at2"/>
<name>A0A0D8JAN5_9BACT</name>
<evidence type="ECO:0000313" key="2">
    <source>
        <dbReference type="EMBL" id="KJF43779.1"/>
    </source>
</evidence>
<sequence>MQKHIKHLLFLSLVGLVFVAKAQKQDTIRIRFDQLLMLKDTIYYGVNDSVVILEADTEHDIIKNFLVRKPSYYEKHPEKIESATRLNSRYGSLLMGSIRSREEQLPKDFNPSDQYFAFYKNRVIKNITIERVPVLDGNLFDTTNVDLSGFGRFLNKTYSPTRERVIRKNLHFKENERVTARIFSDNERLFRELSYIEDAFIKISPVGNSSDSVNVTVMVKDRYPIGVSGDVNSYNAFEVEPYSRNFAGLGHSIGIIGEFDADTEEKFGYGAFYGINNMWGTFFDSEIRYQNGVDRENFRIQFEKPFSTTHTKNGGEIIYDHLREKVSDHPYVNDSLENDNSRYNLSYFDLWLGHSFFFHRDITRPFLNVAARYVSYKYKNQPLLDETTNYQFHNRQLYLAGLSWQQVSYIKTSRLLQYGTVEDVPIGYNLNVTAGWEKTSFYERSYSGLRANYSLYFNNAGIFSAYTEAGGYLNGSKLEDGLAGLRFDYLSPLSRLGKYEIRNIFELKFNAVRNPRYFIPYYSTRTFATDYLTGYKNYSNLAVFYRPVFYSNYQIWGFRFSFNPYVNVGWLSKSNAATREVDRYSEIGIWASTKNESLIFPAMHLQFGYFPNRLEQEPRFVFTLVFKDIKVFKNFTSLKPEAAHPARMFNLKD</sequence>
<gene>
    <name evidence="2" type="ORF">LH29_11910</name>
</gene>
<reference evidence="2 3" key="1">
    <citation type="submission" date="2014-09" db="EMBL/GenBank/DDBJ databases">
        <title>Draft Genome Sequence of Draconibacterium sp. JN14CK-3.</title>
        <authorList>
            <person name="Dong C."/>
            <person name="Lai Q."/>
            <person name="Shao Z."/>
        </authorList>
    </citation>
    <scope>NUCLEOTIDE SEQUENCE [LARGE SCALE GENOMIC DNA]</scope>
    <source>
        <strain evidence="2 3">JN14CK-3</strain>
    </source>
</reference>
<dbReference type="EMBL" id="JRHC01000002">
    <property type="protein sequence ID" value="KJF43779.1"/>
    <property type="molecule type" value="Genomic_DNA"/>
</dbReference>
<evidence type="ECO:0008006" key="4">
    <source>
        <dbReference type="Google" id="ProtNLM"/>
    </source>
</evidence>
<feature type="signal peptide" evidence="1">
    <location>
        <begin position="1"/>
        <end position="22"/>
    </location>
</feature>
<feature type="chain" id="PRO_5002331092" description="Outer membrane protein beta-barrel domain-containing protein" evidence="1">
    <location>
        <begin position="23"/>
        <end position="653"/>
    </location>
</feature>
<proteinExistence type="predicted"/>
<dbReference type="AlphaFoldDB" id="A0A0D8JAN5"/>
<evidence type="ECO:0000256" key="1">
    <source>
        <dbReference type="SAM" id="SignalP"/>
    </source>
</evidence>
<organism evidence="2 3">
    <name type="scientific">Draconibacterium sediminis</name>
    <dbReference type="NCBI Taxonomy" id="1544798"/>
    <lineage>
        <taxon>Bacteria</taxon>
        <taxon>Pseudomonadati</taxon>
        <taxon>Bacteroidota</taxon>
        <taxon>Bacteroidia</taxon>
        <taxon>Marinilabiliales</taxon>
        <taxon>Prolixibacteraceae</taxon>
        <taxon>Draconibacterium</taxon>
    </lineage>
</organism>
<dbReference type="STRING" id="1544798.LH29_11910"/>
<accession>A0A0D8JAN5</accession>
<keyword evidence="1" id="KW-0732">Signal</keyword>
<dbReference type="Proteomes" id="UP000032544">
    <property type="component" value="Unassembled WGS sequence"/>
</dbReference>
<protein>
    <recommendedName>
        <fullName evidence="4">Outer membrane protein beta-barrel domain-containing protein</fullName>
    </recommendedName>
</protein>
<dbReference type="Gene3D" id="3.10.20.310">
    <property type="entry name" value="membrane protein fhac"/>
    <property type="match status" value="1"/>
</dbReference>
<comment type="caution">
    <text evidence="2">The sequence shown here is derived from an EMBL/GenBank/DDBJ whole genome shotgun (WGS) entry which is preliminary data.</text>
</comment>
<evidence type="ECO:0000313" key="3">
    <source>
        <dbReference type="Proteomes" id="UP000032544"/>
    </source>
</evidence>